<evidence type="ECO:0000313" key="3">
    <source>
        <dbReference type="EMBL" id="GAG12460.1"/>
    </source>
</evidence>
<protein>
    <recommendedName>
        <fullName evidence="2">PAS domain-containing protein</fullName>
    </recommendedName>
</protein>
<sequence length="265" mass="29532">LLVLVCVSVVIACVCVLLLYRTSLDQYKERLEEAVKSEGKMVEALAELNDFDPDQTLKQLIEIQEQHKGIGTTGECTLAVLEGDEIRYLPHHRYNRHPTPGSVPFEGALDEPMRQALKGETDTMVGPDYQGTTVLAAYRPIPCLGWGSVAKIELSEIRQPFVKGAAGVLLTIGVLIGGATLLLIRLGKPVVSELERSEQQYRSLVETSSDWIWEVDRDNVFTYAGPKVKEILGYTPQQIVGKSVFEFVTPEEKQRLIRVLPKIIE</sequence>
<keyword evidence="1" id="KW-0812">Transmembrane</keyword>
<dbReference type="AlphaFoldDB" id="X0V303"/>
<dbReference type="GO" id="GO:0006355">
    <property type="term" value="P:regulation of DNA-templated transcription"/>
    <property type="evidence" value="ECO:0007669"/>
    <property type="project" value="InterPro"/>
</dbReference>
<dbReference type="CDD" id="cd00130">
    <property type="entry name" value="PAS"/>
    <property type="match status" value="1"/>
</dbReference>
<evidence type="ECO:0000256" key="1">
    <source>
        <dbReference type="SAM" id="Phobius"/>
    </source>
</evidence>
<evidence type="ECO:0000259" key="2">
    <source>
        <dbReference type="PROSITE" id="PS50112"/>
    </source>
</evidence>
<gene>
    <name evidence="3" type="ORF">S01H1_43194</name>
</gene>
<dbReference type="EMBL" id="BARS01027500">
    <property type="protein sequence ID" value="GAG12460.1"/>
    <property type="molecule type" value="Genomic_DNA"/>
</dbReference>
<name>X0V303_9ZZZZ</name>
<reference evidence="3" key="1">
    <citation type="journal article" date="2014" name="Front. Microbiol.">
        <title>High frequency of phylogenetically diverse reductive dehalogenase-homologous genes in deep subseafloor sedimentary metagenomes.</title>
        <authorList>
            <person name="Kawai M."/>
            <person name="Futagami T."/>
            <person name="Toyoda A."/>
            <person name="Takaki Y."/>
            <person name="Nishi S."/>
            <person name="Hori S."/>
            <person name="Arai W."/>
            <person name="Tsubouchi T."/>
            <person name="Morono Y."/>
            <person name="Uchiyama I."/>
            <person name="Ito T."/>
            <person name="Fujiyama A."/>
            <person name="Inagaki F."/>
            <person name="Takami H."/>
        </authorList>
    </citation>
    <scope>NUCLEOTIDE SEQUENCE</scope>
    <source>
        <strain evidence="3">Expedition CK06-06</strain>
    </source>
</reference>
<proteinExistence type="predicted"/>
<feature type="transmembrane region" description="Helical" evidence="1">
    <location>
        <begin position="164"/>
        <end position="184"/>
    </location>
</feature>
<accession>X0V303</accession>
<feature type="non-terminal residue" evidence="3">
    <location>
        <position position="265"/>
    </location>
</feature>
<keyword evidence="1" id="KW-1133">Transmembrane helix</keyword>
<dbReference type="NCBIfam" id="TIGR00229">
    <property type="entry name" value="sensory_box"/>
    <property type="match status" value="1"/>
</dbReference>
<organism evidence="3">
    <name type="scientific">marine sediment metagenome</name>
    <dbReference type="NCBI Taxonomy" id="412755"/>
    <lineage>
        <taxon>unclassified sequences</taxon>
        <taxon>metagenomes</taxon>
        <taxon>ecological metagenomes</taxon>
    </lineage>
</organism>
<dbReference type="Pfam" id="PF00989">
    <property type="entry name" value="PAS"/>
    <property type="match status" value="1"/>
</dbReference>
<dbReference type="InterPro" id="IPR000014">
    <property type="entry name" value="PAS"/>
</dbReference>
<feature type="domain" description="PAS" evidence="2">
    <location>
        <begin position="197"/>
        <end position="265"/>
    </location>
</feature>
<comment type="caution">
    <text evidence="3">The sequence shown here is derived from an EMBL/GenBank/DDBJ whole genome shotgun (WGS) entry which is preliminary data.</text>
</comment>
<dbReference type="SUPFAM" id="SSF55785">
    <property type="entry name" value="PYP-like sensor domain (PAS domain)"/>
    <property type="match status" value="1"/>
</dbReference>
<dbReference type="PROSITE" id="PS50112">
    <property type="entry name" value="PAS"/>
    <property type="match status" value="1"/>
</dbReference>
<dbReference type="InterPro" id="IPR013767">
    <property type="entry name" value="PAS_fold"/>
</dbReference>
<keyword evidence="1" id="KW-0472">Membrane</keyword>
<dbReference type="SMART" id="SM00091">
    <property type="entry name" value="PAS"/>
    <property type="match status" value="1"/>
</dbReference>
<dbReference type="Gene3D" id="3.30.450.20">
    <property type="entry name" value="PAS domain"/>
    <property type="match status" value="1"/>
</dbReference>
<dbReference type="InterPro" id="IPR035965">
    <property type="entry name" value="PAS-like_dom_sf"/>
</dbReference>
<feature type="non-terminal residue" evidence="3">
    <location>
        <position position="1"/>
    </location>
</feature>